<reference evidence="2 3" key="1">
    <citation type="journal article" date="2016" name="Mol. Biol. Evol.">
        <title>Comparative Genomics of Early-Diverging Mushroom-Forming Fungi Provides Insights into the Origins of Lignocellulose Decay Capabilities.</title>
        <authorList>
            <person name="Nagy L.G."/>
            <person name="Riley R."/>
            <person name="Tritt A."/>
            <person name="Adam C."/>
            <person name="Daum C."/>
            <person name="Floudas D."/>
            <person name="Sun H."/>
            <person name="Yadav J.S."/>
            <person name="Pangilinan J."/>
            <person name="Larsson K.H."/>
            <person name="Matsuura K."/>
            <person name="Barry K."/>
            <person name="Labutti K."/>
            <person name="Kuo R."/>
            <person name="Ohm R.A."/>
            <person name="Bhattacharya S.S."/>
            <person name="Shirouzu T."/>
            <person name="Yoshinaga Y."/>
            <person name="Martin F.M."/>
            <person name="Grigoriev I.V."/>
            <person name="Hibbett D.S."/>
        </authorList>
    </citation>
    <scope>NUCLEOTIDE SEQUENCE [LARGE SCALE GENOMIC DNA]</scope>
    <source>
        <strain evidence="2 3">HHB12733</strain>
    </source>
</reference>
<proteinExistence type="predicted"/>
<protein>
    <recommendedName>
        <fullName evidence="1">Integrase core domain-containing protein</fullName>
    </recommendedName>
</protein>
<dbReference type="AlphaFoldDB" id="A0A165G3T4"/>
<dbReference type="InterPro" id="IPR058913">
    <property type="entry name" value="Integrase_dom_put"/>
</dbReference>
<gene>
    <name evidence="2" type="ORF">CALCODRAFT_433971</name>
</gene>
<evidence type="ECO:0000313" key="2">
    <source>
        <dbReference type="EMBL" id="KZT57565.1"/>
    </source>
</evidence>
<sequence>STRTVYRRRKALEMSSVRQQRHTLESVHPHIVELRRSYPQAGIKRTRDWLSQKQIFVSEHLIREYYRRYLPEEILKRKGKRLKRKKFWTPGVFAVVAVDQHDKWQEYGLYLHIGMEVFSGAILWLKAWWTNKNPRLICSYYLESCRSHGGVPLLTQSDPGSENNGIANAQSTIRQHLDPSLVGTLQHQWMRGHTNVKPEIRWSQLRREFTAQYENLFAAGVINQWYDKHVCLENYIFRWLAIPFLQRNLDAYVRMYNTSKPRADKNKILPLGRPEHILHHPERFGDARNFKVIVTEADIKLAEELYAPPTHSVFQLTSPEFDVQIRRHYRALGEPEVTMDSFWGIYFQLRQHFLQSPASTELFRTLALDAEREATIEQEHMPLIEATEMNETMLNTFWSTVVSESERRNADVIREVEDHTGV</sequence>
<evidence type="ECO:0000259" key="1">
    <source>
        <dbReference type="Pfam" id="PF24764"/>
    </source>
</evidence>
<dbReference type="Proteomes" id="UP000076842">
    <property type="component" value="Unassembled WGS sequence"/>
</dbReference>
<dbReference type="PANTHER" id="PTHR46177">
    <property type="entry name" value="INTEGRASE CATALYTIC DOMAIN-CONTAINING PROTEIN"/>
    <property type="match status" value="1"/>
</dbReference>
<evidence type="ECO:0000313" key="3">
    <source>
        <dbReference type="Proteomes" id="UP000076842"/>
    </source>
</evidence>
<keyword evidence="3" id="KW-1185">Reference proteome</keyword>
<dbReference type="Pfam" id="PF24764">
    <property type="entry name" value="rva_4"/>
    <property type="match status" value="1"/>
</dbReference>
<dbReference type="PANTHER" id="PTHR46177:SF1">
    <property type="entry name" value="INTEGRASE CATALYTIC DOMAIN-CONTAINING PROTEIN"/>
    <property type="match status" value="1"/>
</dbReference>
<dbReference type="EMBL" id="KV423961">
    <property type="protein sequence ID" value="KZT57565.1"/>
    <property type="molecule type" value="Genomic_DNA"/>
</dbReference>
<dbReference type="STRING" id="1353952.A0A165G3T4"/>
<dbReference type="InParanoid" id="A0A165G3T4"/>
<name>A0A165G3T4_9BASI</name>
<organism evidence="2 3">
    <name type="scientific">Calocera cornea HHB12733</name>
    <dbReference type="NCBI Taxonomy" id="1353952"/>
    <lineage>
        <taxon>Eukaryota</taxon>
        <taxon>Fungi</taxon>
        <taxon>Dikarya</taxon>
        <taxon>Basidiomycota</taxon>
        <taxon>Agaricomycotina</taxon>
        <taxon>Dacrymycetes</taxon>
        <taxon>Dacrymycetales</taxon>
        <taxon>Dacrymycetaceae</taxon>
        <taxon>Calocera</taxon>
    </lineage>
</organism>
<dbReference type="OrthoDB" id="2993821at2759"/>
<feature type="non-terminal residue" evidence="2">
    <location>
        <position position="1"/>
    </location>
</feature>
<feature type="domain" description="Integrase core" evidence="1">
    <location>
        <begin position="98"/>
        <end position="267"/>
    </location>
</feature>
<accession>A0A165G3T4</accession>